<dbReference type="RefSeq" id="WP_165233332.1">
    <property type="nucleotide sequence ID" value="NZ_CP049257.1"/>
</dbReference>
<dbReference type="AlphaFoldDB" id="A0A6G6WEV3"/>
<gene>
    <name evidence="1" type="ORF">G5V58_13100</name>
</gene>
<name>A0A6G6WEV3_9ACTN</name>
<reference evidence="1 2" key="1">
    <citation type="submission" date="2020-02" db="EMBL/GenBank/DDBJ databases">
        <title>Full genome sequence of Nocardioides sp. R-3366.</title>
        <authorList>
            <person name="Im W.-T."/>
        </authorList>
    </citation>
    <scope>NUCLEOTIDE SEQUENCE [LARGE SCALE GENOMIC DNA]</scope>
    <source>
        <strain evidence="1 2">R-3366</strain>
    </source>
</reference>
<organism evidence="1 2">
    <name type="scientific">Nocardioides anomalus</name>
    <dbReference type="NCBI Taxonomy" id="2712223"/>
    <lineage>
        <taxon>Bacteria</taxon>
        <taxon>Bacillati</taxon>
        <taxon>Actinomycetota</taxon>
        <taxon>Actinomycetes</taxon>
        <taxon>Propionibacteriales</taxon>
        <taxon>Nocardioidaceae</taxon>
        <taxon>Nocardioides</taxon>
    </lineage>
</organism>
<proteinExistence type="predicted"/>
<keyword evidence="2" id="KW-1185">Reference proteome</keyword>
<sequence>MTTFAMPRPHPVLRPLLAVAGAGGAGLDLTDDTLTVRLGPTWRATIPRGSITSAERDPRHTISVGAHGWRGEWLVNTSPRGLVVLHLDPPAAARCLGVPLRVHTLRVSLDDPEAFLGALGRG</sequence>
<protein>
    <submittedName>
        <fullName evidence="1">Uncharacterized protein</fullName>
    </submittedName>
</protein>
<evidence type="ECO:0000313" key="1">
    <source>
        <dbReference type="EMBL" id="QIG43570.1"/>
    </source>
</evidence>
<evidence type="ECO:0000313" key="2">
    <source>
        <dbReference type="Proteomes" id="UP000502996"/>
    </source>
</evidence>
<accession>A0A6G6WEV3</accession>
<dbReference type="Proteomes" id="UP000502996">
    <property type="component" value="Chromosome"/>
</dbReference>
<dbReference type="EMBL" id="CP049257">
    <property type="protein sequence ID" value="QIG43570.1"/>
    <property type="molecule type" value="Genomic_DNA"/>
</dbReference>
<dbReference type="KEGG" id="nano:G5V58_13100"/>